<keyword evidence="2" id="KW-0963">Cytoplasm</keyword>
<evidence type="ECO:0000256" key="3">
    <source>
        <dbReference type="SAM" id="MobiDB-lite"/>
    </source>
</evidence>
<dbReference type="GO" id="GO:0035091">
    <property type="term" value="F:phosphatidylinositol binding"/>
    <property type="evidence" value="ECO:0007669"/>
    <property type="project" value="TreeGrafter"/>
</dbReference>
<proteinExistence type="predicted"/>
<dbReference type="SMART" id="SM00313">
    <property type="entry name" value="PXA"/>
    <property type="match status" value="1"/>
</dbReference>
<feature type="region of interest" description="Disordered" evidence="3">
    <location>
        <begin position="1"/>
        <end position="59"/>
    </location>
</feature>
<dbReference type="AlphaFoldDB" id="A0AA39QXV1"/>
<keyword evidence="6" id="KW-1185">Reference proteome</keyword>
<protein>
    <recommendedName>
        <fullName evidence="4">PXA domain-containing protein</fullName>
    </recommendedName>
</protein>
<accession>A0AA39QXV1</accession>
<dbReference type="Proteomes" id="UP001166286">
    <property type="component" value="Unassembled WGS sequence"/>
</dbReference>
<dbReference type="GO" id="GO:0005770">
    <property type="term" value="C:late endosome"/>
    <property type="evidence" value="ECO:0007669"/>
    <property type="project" value="TreeGrafter"/>
</dbReference>
<organism evidence="5 6">
    <name type="scientific">Cladonia borealis</name>
    <dbReference type="NCBI Taxonomy" id="184061"/>
    <lineage>
        <taxon>Eukaryota</taxon>
        <taxon>Fungi</taxon>
        <taxon>Dikarya</taxon>
        <taxon>Ascomycota</taxon>
        <taxon>Pezizomycotina</taxon>
        <taxon>Lecanoromycetes</taxon>
        <taxon>OSLEUM clade</taxon>
        <taxon>Lecanoromycetidae</taxon>
        <taxon>Lecanorales</taxon>
        <taxon>Lecanorineae</taxon>
        <taxon>Cladoniaceae</taxon>
        <taxon>Cladonia</taxon>
    </lineage>
</organism>
<comment type="subcellular location">
    <subcellularLocation>
        <location evidence="1">Cytoplasm</location>
    </subcellularLocation>
</comment>
<evidence type="ECO:0000256" key="2">
    <source>
        <dbReference type="ARBA" id="ARBA00022490"/>
    </source>
</evidence>
<dbReference type="GO" id="GO:0045022">
    <property type="term" value="P:early endosome to late endosome transport"/>
    <property type="evidence" value="ECO:0007669"/>
    <property type="project" value="TreeGrafter"/>
</dbReference>
<feature type="domain" description="PXA" evidence="4">
    <location>
        <begin position="95"/>
        <end position="283"/>
    </location>
</feature>
<evidence type="ECO:0000313" key="5">
    <source>
        <dbReference type="EMBL" id="KAK0509929.1"/>
    </source>
</evidence>
<gene>
    <name evidence="5" type="ORF">JMJ35_007323</name>
</gene>
<feature type="compositionally biased region" description="Low complexity" evidence="3">
    <location>
        <begin position="36"/>
        <end position="52"/>
    </location>
</feature>
<name>A0AA39QXV1_9LECA</name>
<dbReference type="InterPro" id="IPR051837">
    <property type="entry name" value="SortingNexin/PXDomain-PKLike"/>
</dbReference>
<comment type="caution">
    <text evidence="5">The sequence shown here is derived from an EMBL/GenBank/DDBJ whole genome shotgun (WGS) entry which is preliminary data.</text>
</comment>
<dbReference type="PROSITE" id="PS51207">
    <property type="entry name" value="PXA"/>
    <property type="match status" value="1"/>
</dbReference>
<dbReference type="PANTHER" id="PTHR22999:SF23">
    <property type="entry name" value="SORTING NEXIN-16"/>
    <property type="match status" value="1"/>
</dbReference>
<evidence type="ECO:0000313" key="6">
    <source>
        <dbReference type="Proteomes" id="UP001166286"/>
    </source>
</evidence>
<reference evidence="5" key="1">
    <citation type="submission" date="2023-03" db="EMBL/GenBank/DDBJ databases">
        <title>Complete genome of Cladonia borealis.</title>
        <authorList>
            <person name="Park H."/>
        </authorList>
    </citation>
    <scope>NUCLEOTIDE SEQUENCE</scope>
    <source>
        <strain evidence="5">ANT050790</strain>
    </source>
</reference>
<dbReference type="InterPro" id="IPR003114">
    <property type="entry name" value="Phox_assoc"/>
</dbReference>
<dbReference type="EMBL" id="JAFEKC020000017">
    <property type="protein sequence ID" value="KAK0509929.1"/>
    <property type="molecule type" value="Genomic_DNA"/>
</dbReference>
<dbReference type="PANTHER" id="PTHR22999">
    <property type="entry name" value="PX SERINE/THREONINE KINASE PXK"/>
    <property type="match status" value="1"/>
</dbReference>
<feature type="compositionally biased region" description="Polar residues" evidence="3">
    <location>
        <begin position="21"/>
        <end position="35"/>
    </location>
</feature>
<feature type="compositionally biased region" description="Pro residues" evidence="3">
    <location>
        <begin position="1"/>
        <end position="13"/>
    </location>
</feature>
<sequence length="572" mass="63412">MTQPSLRPPPNLQPRPKAVPTFSNTSKGPSPLSTTPQLSRPTSQSRQSSPARIPGAPDVSDKATAALIRRVLCPHAHAGIDPRPINEILPPLTSSNDIDLQLYAIVAIVVKDLVQSWYGKITPDQGFVEEVIRIVAHCTTQLESRIRTVDLEGLVFDELPELVEAHIKAYRVGHRAIHSSQLPVNPRVIYHNINPHPALAPVPDPSNPSAAEEQQKHEAQYRQLLIQGALAVLLPTEDLENACLRTLVTDVIADSILGNSIGGRVSECWFIWATITKLIEVVKARVEPKATGEELEVGTRSRLEKFGLLSEKNEVTDTKSTRSSRRSTLSNTFWRILQYCYLGFMTVRFVMLGLIAAYSQPLRSLSMSKTPSLTGGSPIATKVEAAHSVRPIVQFRAFGLISEVLDLSSHMPWLSGFLALLQQQMVEGPMRVGATDGILDQYLHHLIHTTLHPPTLLPPLLLHLRHSLFPNSTLPPPAPPPPSDLQQNDIKRQCALSILDILPPRICRRYFASEEKEEWIRSVEGELDVWGDAYLNRHLGYRVLELVLVRILPEVGGKSVAELLRERIGDAV</sequence>
<dbReference type="Pfam" id="PF02194">
    <property type="entry name" value="PXA"/>
    <property type="match status" value="1"/>
</dbReference>
<dbReference type="GO" id="GO:0005769">
    <property type="term" value="C:early endosome"/>
    <property type="evidence" value="ECO:0007669"/>
    <property type="project" value="TreeGrafter"/>
</dbReference>
<evidence type="ECO:0000256" key="1">
    <source>
        <dbReference type="ARBA" id="ARBA00004496"/>
    </source>
</evidence>
<evidence type="ECO:0000259" key="4">
    <source>
        <dbReference type="PROSITE" id="PS51207"/>
    </source>
</evidence>